<proteinExistence type="inferred from homology"/>
<keyword evidence="4" id="KW-1185">Reference proteome</keyword>
<sequence length="80" mass="9112">MEVENVKALIEAGLSCDYIHVDGDGRHFEATIVSPEFCADAGMVQQHQRVYRVLGEHMKEAIHALSLKTYTPEKWAQQKR</sequence>
<dbReference type="RefSeq" id="WP_011712051.1">
    <property type="nucleotide sequence ID" value="NC_008576.1"/>
</dbReference>
<accession>A0L4I8</accession>
<evidence type="ECO:0000256" key="1">
    <source>
        <dbReference type="ARBA" id="ARBA00005578"/>
    </source>
</evidence>
<evidence type="ECO:0000256" key="2">
    <source>
        <dbReference type="RuleBase" id="RU003860"/>
    </source>
</evidence>
<dbReference type="PIRSF" id="PIRSF003113">
    <property type="entry name" value="BolA"/>
    <property type="match status" value="1"/>
</dbReference>
<dbReference type="KEGG" id="mgm:Mmc1_0355"/>
<reference evidence="3 4" key="2">
    <citation type="journal article" date="2012" name="Int. J. Syst. Evol. Microbiol.">
        <title>Magnetococcus marinus gen. nov., sp. nov., a marine, magnetotactic bacterium that represents a novel lineage (Magnetococcaceae fam. nov.; Magnetococcales ord. nov.) at the base of the Alphaproteobacteria.</title>
        <authorList>
            <person name="Bazylinski D.A."/>
            <person name="Williams T.J."/>
            <person name="Lefevre C.T."/>
            <person name="Berg R.J."/>
            <person name="Zhang C.L."/>
            <person name="Bowser S.S."/>
            <person name="Dean A.J."/>
            <person name="Beveridge T.J."/>
        </authorList>
    </citation>
    <scope>NUCLEOTIDE SEQUENCE [LARGE SCALE GENOMIC DNA]</scope>
    <source>
        <strain evidence="4">ATCC BAA-1437 / JCM 17883 / MC-1</strain>
    </source>
</reference>
<dbReference type="Pfam" id="PF01722">
    <property type="entry name" value="BolA"/>
    <property type="match status" value="1"/>
</dbReference>
<dbReference type="eggNOG" id="COG5007">
    <property type="taxonomic scope" value="Bacteria"/>
</dbReference>
<dbReference type="AlphaFoldDB" id="A0L4I8"/>
<dbReference type="PANTHER" id="PTHR46229:SF2">
    <property type="entry name" value="BOLA-LIKE PROTEIN 1"/>
    <property type="match status" value="1"/>
</dbReference>
<comment type="similarity">
    <text evidence="1 2">Belongs to the BolA/IbaG family.</text>
</comment>
<dbReference type="InterPro" id="IPR002634">
    <property type="entry name" value="BolA"/>
</dbReference>
<protein>
    <submittedName>
        <fullName evidence="3">Transcriptional regulator, BolA protein family</fullName>
    </submittedName>
</protein>
<dbReference type="Proteomes" id="UP000002586">
    <property type="component" value="Chromosome"/>
</dbReference>
<dbReference type="OrthoDB" id="9796738at2"/>
<gene>
    <name evidence="3" type="ordered locus">Mmc1_0355</name>
</gene>
<dbReference type="HOGENOM" id="CLU_109462_4_1_5"/>
<dbReference type="Gene3D" id="3.30.300.90">
    <property type="entry name" value="BolA-like"/>
    <property type="match status" value="1"/>
</dbReference>
<dbReference type="PANTHER" id="PTHR46229">
    <property type="entry name" value="BOLA TRANSCRIPTION REGULATOR"/>
    <property type="match status" value="1"/>
</dbReference>
<reference evidence="4" key="1">
    <citation type="journal article" date="2009" name="Appl. Environ. Microbiol.">
        <title>Complete genome sequence of the chemolithoautotrophic marine magnetotactic coccus strain MC-1.</title>
        <authorList>
            <person name="Schubbe S."/>
            <person name="Williams T.J."/>
            <person name="Xie G."/>
            <person name="Kiss H.E."/>
            <person name="Brettin T.S."/>
            <person name="Martinez D."/>
            <person name="Ross C.A."/>
            <person name="Schuler D."/>
            <person name="Cox B.L."/>
            <person name="Nealson K.H."/>
            <person name="Bazylinski D.A."/>
        </authorList>
    </citation>
    <scope>NUCLEOTIDE SEQUENCE [LARGE SCALE GENOMIC DNA]</scope>
    <source>
        <strain evidence="4">ATCC BAA-1437 / JCM 17883 / MC-1</strain>
    </source>
</reference>
<evidence type="ECO:0000313" key="4">
    <source>
        <dbReference type="Proteomes" id="UP000002586"/>
    </source>
</evidence>
<dbReference type="InterPro" id="IPR036065">
    <property type="entry name" value="BolA-like_sf"/>
</dbReference>
<dbReference type="InterPro" id="IPR050961">
    <property type="entry name" value="BolA/IbaG_stress_morph_reg"/>
</dbReference>
<evidence type="ECO:0000313" key="3">
    <source>
        <dbReference type="EMBL" id="ABK42881.1"/>
    </source>
</evidence>
<dbReference type="EMBL" id="CP000471">
    <property type="protein sequence ID" value="ABK42881.1"/>
    <property type="molecule type" value="Genomic_DNA"/>
</dbReference>
<name>A0L4I8_MAGMM</name>
<dbReference type="STRING" id="156889.Mmc1_0355"/>
<organism evidence="3 4">
    <name type="scientific">Magnetococcus marinus (strain ATCC BAA-1437 / JCM 17883 / MC-1)</name>
    <dbReference type="NCBI Taxonomy" id="156889"/>
    <lineage>
        <taxon>Bacteria</taxon>
        <taxon>Pseudomonadati</taxon>
        <taxon>Pseudomonadota</taxon>
        <taxon>Magnetococcia</taxon>
        <taxon>Magnetococcales</taxon>
        <taxon>Magnetococcaceae</taxon>
        <taxon>Magnetococcus</taxon>
    </lineage>
</organism>
<dbReference type="SUPFAM" id="SSF82657">
    <property type="entry name" value="BolA-like"/>
    <property type="match status" value="1"/>
</dbReference>